<evidence type="ECO:0000313" key="1">
    <source>
        <dbReference type="EMBL" id="ANH51692.1"/>
    </source>
</evidence>
<gene>
    <name evidence="1" type="ORF">SIMMY50_233</name>
</gene>
<sequence length="233" mass="24499">MNGMKMMIGSLPLSSMMGGSRSDAGTFNPAPHAAPFRAVGEYIADAAFEDRGVLVSADGIVATVRAKKMTFQEAADARGAATGLYAIMFPVANGAKDDTVVITTTSQAVLFNLLAVEDLPDELFVQFGLAATAATVKAMTNDNNDHIRVLANAGGIAPSNTSPSHLIVDKQRNLIIGHIVKEGDDQADFSIFAASRKSKSSQDYIINVSTDDSDIIKHIVQATVEEIALGDAV</sequence>
<organism evidence="1 2">
    <name type="scientific">Erwinia phage vB_EamM_Simmy50</name>
    <dbReference type="NCBI Taxonomy" id="1815988"/>
    <lineage>
        <taxon>Viruses</taxon>
        <taxon>Duplodnaviria</taxon>
        <taxon>Heunggongvirae</taxon>
        <taxon>Uroviricota</taxon>
        <taxon>Caudoviricetes</taxon>
        <taxon>Chimalliviridae</taxon>
        <taxon>Agricanvirus</taxon>
        <taxon>Agricanvirus simmy50</taxon>
    </lineage>
</organism>
<dbReference type="Proteomes" id="UP000222975">
    <property type="component" value="Segment"/>
</dbReference>
<proteinExistence type="predicted"/>
<keyword evidence="2" id="KW-1185">Reference proteome</keyword>
<evidence type="ECO:0000313" key="2">
    <source>
        <dbReference type="Proteomes" id="UP000222975"/>
    </source>
</evidence>
<name>A0A173GDG0_9CAUD</name>
<protein>
    <submittedName>
        <fullName evidence="1">Uncharacterized protein</fullName>
    </submittedName>
</protein>
<dbReference type="EMBL" id="KU886223">
    <property type="protein sequence ID" value="ANH51692.1"/>
    <property type="molecule type" value="Genomic_DNA"/>
</dbReference>
<reference evidence="2" key="1">
    <citation type="submission" date="2016-03" db="EMBL/GenBank/DDBJ databases">
        <authorList>
            <person name="Sharma R."/>
            <person name="Simister A.R."/>
            <person name="Berg J.A."/>
            <person name="Jensen G.L."/>
            <person name="Keele B.R."/>
            <person name="Ward M.E.H."/>
            <person name="Breakwell D.P."/>
            <person name="Hope S."/>
            <person name="Grose J.H."/>
        </authorList>
    </citation>
    <scope>NUCLEOTIDE SEQUENCE [LARGE SCALE GENOMIC DNA]</scope>
</reference>
<accession>A0A173GDG0</accession>